<dbReference type="FunFam" id="1.10.10.60:FF:000154">
    <property type="entry name" value="Transcription factor SRM1"/>
    <property type="match status" value="1"/>
</dbReference>
<proteinExistence type="predicted"/>
<reference evidence="7" key="1">
    <citation type="submission" date="2025-08" db="UniProtKB">
        <authorList>
            <consortium name="RefSeq"/>
        </authorList>
    </citation>
    <scope>IDENTIFICATION</scope>
    <source>
        <tissue evidence="7">Young leaves</tissue>
    </source>
</reference>
<evidence type="ECO:0000256" key="1">
    <source>
        <dbReference type="ARBA" id="ARBA00004123"/>
    </source>
</evidence>
<dbReference type="KEGG" id="cmos:111454836"/>
<keyword evidence="4" id="KW-0539">Nucleus</keyword>
<dbReference type="SMART" id="SM00717">
    <property type="entry name" value="SANT"/>
    <property type="match status" value="1"/>
</dbReference>
<dbReference type="GO" id="GO:0003700">
    <property type="term" value="F:DNA-binding transcription factor activity"/>
    <property type="evidence" value="ECO:0007669"/>
    <property type="project" value="InterPro"/>
</dbReference>
<accession>A0A6J1GKK4</accession>
<dbReference type="InterPro" id="IPR044636">
    <property type="entry name" value="RADIALIS-like"/>
</dbReference>
<evidence type="ECO:0000313" key="7">
    <source>
        <dbReference type="RefSeq" id="XP_022952074.1"/>
    </source>
</evidence>
<dbReference type="GO" id="GO:0005634">
    <property type="term" value="C:nucleus"/>
    <property type="evidence" value="ECO:0007669"/>
    <property type="project" value="UniProtKB-SubCell"/>
</dbReference>
<keyword evidence="2" id="KW-0805">Transcription regulation</keyword>
<keyword evidence="3" id="KW-0804">Transcription</keyword>
<evidence type="ECO:0000259" key="5">
    <source>
        <dbReference type="PROSITE" id="PS50090"/>
    </source>
</evidence>
<protein>
    <submittedName>
        <fullName evidence="7">Protein RADIALIS-like 1</fullName>
    </submittedName>
</protein>
<comment type="subcellular location">
    <subcellularLocation>
        <location evidence="1">Nucleus</location>
    </subcellularLocation>
</comment>
<dbReference type="RefSeq" id="XP_022952074.1">
    <property type="nucleotide sequence ID" value="XM_023096306.1"/>
</dbReference>
<name>A0A6J1GKK4_CUCMO</name>
<evidence type="ECO:0000256" key="2">
    <source>
        <dbReference type="ARBA" id="ARBA00023015"/>
    </source>
</evidence>
<gene>
    <name evidence="7" type="primary">LOC111454836</name>
</gene>
<dbReference type="PROSITE" id="PS50090">
    <property type="entry name" value="MYB_LIKE"/>
    <property type="match status" value="1"/>
</dbReference>
<evidence type="ECO:0000256" key="4">
    <source>
        <dbReference type="ARBA" id="ARBA00023242"/>
    </source>
</evidence>
<evidence type="ECO:0000256" key="3">
    <source>
        <dbReference type="ARBA" id="ARBA00023163"/>
    </source>
</evidence>
<dbReference type="SUPFAM" id="SSF46689">
    <property type="entry name" value="Homeodomain-like"/>
    <property type="match status" value="1"/>
</dbReference>
<dbReference type="Pfam" id="PF00249">
    <property type="entry name" value="Myb_DNA-binding"/>
    <property type="match status" value="1"/>
</dbReference>
<sequence>MASMSAHGSAGSWTAKQNKAFEKALAVYDQDTPERWLNVAKAIGGKTEEEVKRHYQLLLKDVKQIESGEVPFPYGRSR</sequence>
<dbReference type="Gene3D" id="1.10.10.60">
    <property type="entry name" value="Homeodomain-like"/>
    <property type="match status" value="1"/>
</dbReference>
<feature type="domain" description="Myb-like" evidence="5">
    <location>
        <begin position="5"/>
        <end position="59"/>
    </location>
</feature>
<dbReference type="PANTHER" id="PTHR43952:SF68">
    <property type="entry name" value="PROTEIN RADIALIS-LIKE 1"/>
    <property type="match status" value="1"/>
</dbReference>
<dbReference type="PANTHER" id="PTHR43952">
    <property type="entry name" value="MYB FAMILY TRANSCRIPTION FACTOR-RELATED"/>
    <property type="match status" value="1"/>
</dbReference>
<dbReference type="AlphaFoldDB" id="A0A6J1GKK4"/>
<dbReference type="InterPro" id="IPR009057">
    <property type="entry name" value="Homeodomain-like_sf"/>
</dbReference>
<organism evidence="6 7">
    <name type="scientific">Cucurbita moschata</name>
    <name type="common">Winter crookneck squash</name>
    <name type="synonym">Cucurbita pepo var. moschata</name>
    <dbReference type="NCBI Taxonomy" id="3662"/>
    <lineage>
        <taxon>Eukaryota</taxon>
        <taxon>Viridiplantae</taxon>
        <taxon>Streptophyta</taxon>
        <taxon>Embryophyta</taxon>
        <taxon>Tracheophyta</taxon>
        <taxon>Spermatophyta</taxon>
        <taxon>Magnoliopsida</taxon>
        <taxon>eudicotyledons</taxon>
        <taxon>Gunneridae</taxon>
        <taxon>Pentapetalae</taxon>
        <taxon>rosids</taxon>
        <taxon>fabids</taxon>
        <taxon>Cucurbitales</taxon>
        <taxon>Cucurbitaceae</taxon>
        <taxon>Cucurbiteae</taxon>
        <taxon>Cucurbita</taxon>
    </lineage>
</organism>
<dbReference type="Proteomes" id="UP000504609">
    <property type="component" value="Unplaced"/>
</dbReference>
<dbReference type="GeneID" id="111454836"/>
<evidence type="ECO:0000313" key="6">
    <source>
        <dbReference type="Proteomes" id="UP000504609"/>
    </source>
</evidence>
<dbReference type="CDD" id="cd00167">
    <property type="entry name" value="SANT"/>
    <property type="match status" value="1"/>
</dbReference>
<keyword evidence="6" id="KW-1185">Reference proteome</keyword>
<dbReference type="InterPro" id="IPR001005">
    <property type="entry name" value="SANT/Myb"/>
</dbReference>